<accession>A0AA39WCF7</accession>
<comment type="caution">
    <text evidence="2">The sequence shown here is derived from an EMBL/GenBank/DDBJ whole genome shotgun (WGS) entry which is preliminary data.</text>
</comment>
<sequence length="344" mass="39155">MASIEGHEVYLWYNLLQARPPGLPAFEIKKFPGDDGEEEEFVEIYLGERFCRFEKDGIKCPTTAKLGPDLLREHVVVEHNLGITRDGKPIDGEGGKPSVNDCMGSLLVYKKWLPLVMAEVDKLKKIQGDLQLIFAATSPTPSNGPTQTKSQSCPEDHHKNGNSQQDQPAELNNIHEEGDQQQKKTEARKEELLAADGAAVKAEPKHRRKFTEAVAICKQRYMYRPINRRWVIDWRSKHIDKVASRKLYNRLISYPVAKGNACENCNVKKFTVCDINYRKCHLVRFFGYAVAALEVSDRLGPSAYEKVVYTHPETFNKNDRDDPMSDQLFATQENPEEDDSEDND</sequence>
<keyword evidence="3" id="KW-1185">Reference proteome</keyword>
<reference evidence="2" key="1">
    <citation type="submission" date="2023-06" db="EMBL/GenBank/DDBJ databases">
        <title>Genome-scale phylogeny and comparative genomics of the fungal order Sordariales.</title>
        <authorList>
            <consortium name="Lawrence Berkeley National Laboratory"/>
            <person name="Hensen N."/>
            <person name="Bonometti L."/>
            <person name="Westerberg I."/>
            <person name="Brannstrom I.O."/>
            <person name="Guillou S."/>
            <person name="Cros-Aarteil S."/>
            <person name="Calhoun S."/>
            <person name="Haridas S."/>
            <person name="Kuo A."/>
            <person name="Mondo S."/>
            <person name="Pangilinan J."/>
            <person name="Riley R."/>
            <person name="LaButti K."/>
            <person name="Andreopoulos B."/>
            <person name="Lipzen A."/>
            <person name="Chen C."/>
            <person name="Yanf M."/>
            <person name="Daum C."/>
            <person name="Ng V."/>
            <person name="Clum A."/>
            <person name="Steindorff A."/>
            <person name="Ohm R."/>
            <person name="Martin F."/>
            <person name="Silar P."/>
            <person name="Natvig D."/>
            <person name="Lalanne C."/>
            <person name="Gautier V."/>
            <person name="Ament-velasquez S.L."/>
            <person name="Kruys A."/>
            <person name="Hutchinson M.I."/>
            <person name="Powell A.J."/>
            <person name="Barry K."/>
            <person name="Miller A.N."/>
            <person name="Grigoriev I.V."/>
            <person name="Debuchy R."/>
            <person name="Gladieux P."/>
            <person name="Thoren M.H."/>
            <person name="Johannesson H."/>
        </authorList>
    </citation>
    <scope>NUCLEOTIDE SEQUENCE</scope>
    <source>
        <strain evidence="2">SMH3391-2</strain>
    </source>
</reference>
<protein>
    <submittedName>
        <fullName evidence="2">Uncharacterized protein</fullName>
    </submittedName>
</protein>
<feature type="region of interest" description="Disordered" evidence="1">
    <location>
        <begin position="136"/>
        <end position="167"/>
    </location>
</feature>
<dbReference type="Proteomes" id="UP001174934">
    <property type="component" value="Unassembled WGS sequence"/>
</dbReference>
<feature type="compositionally biased region" description="Polar residues" evidence="1">
    <location>
        <begin position="137"/>
        <end position="153"/>
    </location>
</feature>
<evidence type="ECO:0000313" key="2">
    <source>
        <dbReference type="EMBL" id="KAK0610061.1"/>
    </source>
</evidence>
<gene>
    <name evidence="2" type="ORF">B0T17DRAFT_545812</name>
</gene>
<evidence type="ECO:0000256" key="1">
    <source>
        <dbReference type="SAM" id="MobiDB-lite"/>
    </source>
</evidence>
<dbReference type="AlphaFoldDB" id="A0AA39WCF7"/>
<feature type="region of interest" description="Disordered" evidence="1">
    <location>
        <begin position="315"/>
        <end position="344"/>
    </location>
</feature>
<proteinExistence type="predicted"/>
<feature type="compositionally biased region" description="Acidic residues" evidence="1">
    <location>
        <begin position="334"/>
        <end position="344"/>
    </location>
</feature>
<dbReference type="EMBL" id="JAULSR010000011">
    <property type="protein sequence ID" value="KAK0610061.1"/>
    <property type="molecule type" value="Genomic_DNA"/>
</dbReference>
<organism evidence="2 3">
    <name type="scientific">Bombardia bombarda</name>
    <dbReference type="NCBI Taxonomy" id="252184"/>
    <lineage>
        <taxon>Eukaryota</taxon>
        <taxon>Fungi</taxon>
        <taxon>Dikarya</taxon>
        <taxon>Ascomycota</taxon>
        <taxon>Pezizomycotina</taxon>
        <taxon>Sordariomycetes</taxon>
        <taxon>Sordariomycetidae</taxon>
        <taxon>Sordariales</taxon>
        <taxon>Lasiosphaeriaceae</taxon>
        <taxon>Bombardia</taxon>
    </lineage>
</organism>
<evidence type="ECO:0000313" key="3">
    <source>
        <dbReference type="Proteomes" id="UP001174934"/>
    </source>
</evidence>
<name>A0AA39WCF7_9PEZI</name>